<dbReference type="Proteomes" id="UP000298652">
    <property type="component" value="Chromosome 9"/>
</dbReference>
<accession>A0A4U6TK70</accession>
<dbReference type="AlphaFoldDB" id="A0A4U6TK70"/>
<sequence length="190" mass="20298">MADAAEAISERLEPDEFEIGAARSTLSIPRPSPPPQSEALPPPPRCLVGAVPGVGEARPPSTAPPTSLPPRRSLQPSESPQPLAPASAAARPVSSGSRRRIRVRRLDRLPILRCSPPPPPPPNRGSTAARLLRRLRLPAVSAVTTAGRRATPELLLQSEATGNLHPRTLTCRSSSRSCCRSSRRRCCGMR</sequence>
<feature type="region of interest" description="Disordered" evidence="1">
    <location>
        <begin position="1"/>
        <end position="127"/>
    </location>
</feature>
<name>A0A4U6TK70_SETVI</name>
<gene>
    <name evidence="2" type="ORF">SEVIR_9G517200v2</name>
</gene>
<organism evidence="2 3">
    <name type="scientific">Setaria viridis</name>
    <name type="common">Green bristlegrass</name>
    <name type="synonym">Setaria italica subsp. viridis</name>
    <dbReference type="NCBI Taxonomy" id="4556"/>
    <lineage>
        <taxon>Eukaryota</taxon>
        <taxon>Viridiplantae</taxon>
        <taxon>Streptophyta</taxon>
        <taxon>Embryophyta</taxon>
        <taxon>Tracheophyta</taxon>
        <taxon>Spermatophyta</taxon>
        <taxon>Magnoliopsida</taxon>
        <taxon>Liliopsida</taxon>
        <taxon>Poales</taxon>
        <taxon>Poaceae</taxon>
        <taxon>PACMAD clade</taxon>
        <taxon>Panicoideae</taxon>
        <taxon>Panicodae</taxon>
        <taxon>Paniceae</taxon>
        <taxon>Cenchrinae</taxon>
        <taxon>Setaria</taxon>
    </lineage>
</organism>
<reference evidence="2" key="1">
    <citation type="submission" date="2019-03" db="EMBL/GenBank/DDBJ databases">
        <title>WGS assembly of Setaria viridis.</title>
        <authorList>
            <person name="Huang P."/>
            <person name="Jenkins J."/>
            <person name="Grimwood J."/>
            <person name="Barry K."/>
            <person name="Healey A."/>
            <person name="Mamidi S."/>
            <person name="Sreedasyam A."/>
            <person name="Shu S."/>
            <person name="Feldman M."/>
            <person name="Wu J."/>
            <person name="Yu Y."/>
            <person name="Chen C."/>
            <person name="Johnson J."/>
            <person name="Rokhsar D."/>
            <person name="Baxter I."/>
            <person name="Schmutz J."/>
            <person name="Brutnell T."/>
            <person name="Kellogg E."/>
        </authorList>
    </citation>
    <scope>NUCLEOTIDE SEQUENCE [LARGE SCALE GENOMIC DNA]</scope>
</reference>
<evidence type="ECO:0000313" key="2">
    <source>
        <dbReference type="EMBL" id="TKV97766.1"/>
    </source>
</evidence>
<dbReference type="Gramene" id="TKV97766">
    <property type="protein sequence ID" value="TKV97766"/>
    <property type="gene ID" value="SEVIR_9G517200v2"/>
</dbReference>
<keyword evidence="3" id="KW-1185">Reference proteome</keyword>
<evidence type="ECO:0000313" key="3">
    <source>
        <dbReference type="Proteomes" id="UP000298652"/>
    </source>
</evidence>
<protein>
    <submittedName>
        <fullName evidence="2">Uncharacterized protein</fullName>
    </submittedName>
</protein>
<dbReference type="EMBL" id="CM016560">
    <property type="protein sequence ID" value="TKV97766.1"/>
    <property type="molecule type" value="Genomic_DNA"/>
</dbReference>
<evidence type="ECO:0000256" key="1">
    <source>
        <dbReference type="SAM" id="MobiDB-lite"/>
    </source>
</evidence>
<feature type="compositionally biased region" description="Pro residues" evidence="1">
    <location>
        <begin position="30"/>
        <end position="45"/>
    </location>
</feature>
<feature type="compositionally biased region" description="Low complexity" evidence="1">
    <location>
        <begin position="69"/>
        <end position="96"/>
    </location>
</feature>
<proteinExistence type="predicted"/>